<gene>
    <name evidence="2" type="ORF">NCTC10526_00992</name>
</gene>
<protein>
    <recommendedName>
        <fullName evidence="4">Periplasmic protein</fullName>
    </recommendedName>
</protein>
<dbReference type="GO" id="GO:0042597">
    <property type="term" value="C:periplasmic space"/>
    <property type="evidence" value="ECO:0007669"/>
    <property type="project" value="InterPro"/>
</dbReference>
<reference evidence="2 3" key="1">
    <citation type="submission" date="2018-06" db="EMBL/GenBank/DDBJ databases">
        <authorList>
            <consortium name="Pathogen Informatics"/>
            <person name="Doyle S."/>
        </authorList>
    </citation>
    <scope>NUCLEOTIDE SEQUENCE [LARGE SCALE GENOMIC DNA]</scope>
    <source>
        <strain evidence="2 3">NCTC10526</strain>
    </source>
</reference>
<dbReference type="Gene3D" id="1.20.120.1490">
    <property type="match status" value="1"/>
</dbReference>
<accession>A0A379LJ61</accession>
<organism evidence="2 3">
    <name type="scientific">Psychrobacter phenylpyruvicus</name>
    <dbReference type="NCBI Taxonomy" id="29432"/>
    <lineage>
        <taxon>Bacteria</taxon>
        <taxon>Pseudomonadati</taxon>
        <taxon>Pseudomonadota</taxon>
        <taxon>Gammaproteobacteria</taxon>
        <taxon>Moraxellales</taxon>
        <taxon>Moraxellaceae</taxon>
        <taxon>Psychrobacter</taxon>
    </lineage>
</organism>
<keyword evidence="3" id="KW-1185">Reference proteome</keyword>
<evidence type="ECO:0000313" key="3">
    <source>
        <dbReference type="Proteomes" id="UP000254123"/>
    </source>
</evidence>
<evidence type="ECO:0000256" key="1">
    <source>
        <dbReference type="SAM" id="SignalP"/>
    </source>
</evidence>
<evidence type="ECO:0008006" key="4">
    <source>
        <dbReference type="Google" id="ProtNLM"/>
    </source>
</evidence>
<dbReference type="AlphaFoldDB" id="A0A379LJ61"/>
<dbReference type="Pfam" id="PF07813">
    <property type="entry name" value="LTXXQ"/>
    <property type="match status" value="1"/>
</dbReference>
<name>A0A379LJ61_9GAMM</name>
<dbReference type="Proteomes" id="UP000254123">
    <property type="component" value="Unassembled WGS sequence"/>
</dbReference>
<dbReference type="PROSITE" id="PS51257">
    <property type="entry name" value="PROKAR_LIPOPROTEIN"/>
    <property type="match status" value="1"/>
</dbReference>
<evidence type="ECO:0000313" key="2">
    <source>
        <dbReference type="EMBL" id="SUD90650.1"/>
    </source>
</evidence>
<dbReference type="EMBL" id="UGVC01000001">
    <property type="protein sequence ID" value="SUD90650.1"/>
    <property type="molecule type" value="Genomic_DNA"/>
</dbReference>
<dbReference type="InterPro" id="IPR012899">
    <property type="entry name" value="LTXXQ"/>
</dbReference>
<feature type="chain" id="PRO_5016690484" description="Periplasmic protein" evidence="1">
    <location>
        <begin position="23"/>
        <end position="177"/>
    </location>
</feature>
<keyword evidence="1" id="KW-0732">Signal</keyword>
<dbReference type="RefSeq" id="WP_051584495.1">
    <property type="nucleotide sequence ID" value="NZ_CAJHAQ010000001.1"/>
</dbReference>
<sequence>MNIVKPALALVFSGLLITACQTSPTTSNSVQQPVAEDNTLPAATLPDLIQPVEDKGLSVDADSSFPIIELMPFIMTHEKQLELTPAQVEAFATYRKAVMKQRIALQANEKALRGQLRLALIEGADDDITTPLMRRISDTEMAHMELRRNCIKNARAVLTPEQFEKLISLYKTKLNAK</sequence>
<proteinExistence type="predicted"/>
<feature type="signal peptide" evidence="1">
    <location>
        <begin position="1"/>
        <end position="22"/>
    </location>
</feature>